<accession>A0ABY9RLD0</accession>
<dbReference type="PROSITE" id="PS01078">
    <property type="entry name" value="MOCF_BIOSYNTHESIS_1"/>
    <property type="match status" value="1"/>
</dbReference>
<proteinExistence type="predicted"/>
<feature type="domain" description="MoaB/Mog" evidence="7">
    <location>
        <begin position="9"/>
        <end position="159"/>
    </location>
</feature>
<organism evidence="8 9">
    <name type="scientific">Undibacterium cyanobacteriorum</name>
    <dbReference type="NCBI Taxonomy" id="3073561"/>
    <lineage>
        <taxon>Bacteria</taxon>
        <taxon>Pseudomonadati</taxon>
        <taxon>Pseudomonadota</taxon>
        <taxon>Betaproteobacteria</taxon>
        <taxon>Burkholderiales</taxon>
        <taxon>Oxalobacteraceae</taxon>
        <taxon>Undibacterium</taxon>
    </lineage>
</organism>
<dbReference type="SMART" id="SM00852">
    <property type="entry name" value="MoCF_biosynth"/>
    <property type="match status" value="1"/>
</dbReference>
<evidence type="ECO:0000256" key="2">
    <source>
        <dbReference type="ARBA" id="ARBA00012509"/>
    </source>
</evidence>
<comment type="pathway">
    <text evidence="1">Cofactor biosynthesis; molybdopterin biosynthesis.</text>
</comment>
<dbReference type="CDD" id="cd00886">
    <property type="entry name" value="MogA_MoaB"/>
    <property type="match status" value="1"/>
</dbReference>
<dbReference type="Pfam" id="PF00994">
    <property type="entry name" value="MoCF_biosynth"/>
    <property type="match status" value="1"/>
</dbReference>
<evidence type="ECO:0000313" key="8">
    <source>
        <dbReference type="EMBL" id="WMW82023.1"/>
    </source>
</evidence>
<dbReference type="PANTHER" id="PTHR43764">
    <property type="entry name" value="MOLYBDENUM COFACTOR BIOSYNTHESIS"/>
    <property type="match status" value="1"/>
</dbReference>
<comment type="catalytic activity">
    <reaction evidence="5">
        <text>molybdopterin + ATP + H(+) = adenylyl-molybdopterin + diphosphate</text>
        <dbReference type="Rhea" id="RHEA:31331"/>
        <dbReference type="ChEBI" id="CHEBI:15378"/>
        <dbReference type="ChEBI" id="CHEBI:30616"/>
        <dbReference type="ChEBI" id="CHEBI:33019"/>
        <dbReference type="ChEBI" id="CHEBI:58698"/>
        <dbReference type="ChEBI" id="CHEBI:62727"/>
        <dbReference type="EC" id="2.7.7.75"/>
    </reaction>
</comment>
<keyword evidence="9" id="KW-1185">Reference proteome</keyword>
<dbReference type="Gene3D" id="3.40.980.10">
    <property type="entry name" value="MoaB/Mog-like domain"/>
    <property type="match status" value="1"/>
</dbReference>
<dbReference type="NCBIfam" id="TIGR00177">
    <property type="entry name" value="molyb_syn"/>
    <property type="match status" value="1"/>
</dbReference>
<dbReference type="Proteomes" id="UP001181355">
    <property type="component" value="Chromosome"/>
</dbReference>
<evidence type="ECO:0000256" key="3">
    <source>
        <dbReference type="ARBA" id="ARBA00013491"/>
    </source>
</evidence>
<dbReference type="InterPro" id="IPR008284">
    <property type="entry name" value="MoCF_biosynth_CS"/>
</dbReference>
<evidence type="ECO:0000313" key="9">
    <source>
        <dbReference type="Proteomes" id="UP001181355"/>
    </source>
</evidence>
<dbReference type="RefSeq" id="WP_309483500.1">
    <property type="nucleotide sequence ID" value="NZ_CP133720.1"/>
</dbReference>
<evidence type="ECO:0000256" key="6">
    <source>
        <dbReference type="ARBA" id="ARBA00058212"/>
    </source>
</evidence>
<reference evidence="8" key="1">
    <citation type="submission" date="2023-09" db="EMBL/GenBank/DDBJ databases">
        <title>Undibacterium sp. 20NA77.5 isolated from freshwater.</title>
        <authorList>
            <person name="Le V."/>
            <person name="Ko S.-R."/>
            <person name="Ahn C.-Y."/>
            <person name="Oh H.-M."/>
        </authorList>
    </citation>
    <scope>NUCLEOTIDE SEQUENCE</scope>
    <source>
        <strain evidence="8">20NA77.5</strain>
    </source>
</reference>
<evidence type="ECO:0000256" key="5">
    <source>
        <dbReference type="ARBA" id="ARBA00051131"/>
    </source>
</evidence>
<evidence type="ECO:0000259" key="7">
    <source>
        <dbReference type="SMART" id="SM00852"/>
    </source>
</evidence>
<dbReference type="GO" id="GO:0061598">
    <property type="term" value="F:molybdopterin adenylyltransferase activity"/>
    <property type="evidence" value="ECO:0007669"/>
    <property type="project" value="UniProtKB-EC"/>
</dbReference>
<dbReference type="EMBL" id="CP133720">
    <property type="protein sequence ID" value="WMW82023.1"/>
    <property type="molecule type" value="Genomic_DNA"/>
</dbReference>
<comment type="function">
    <text evidence="6">Catalyzes the adenylation of molybdopterin as part of the biosynthesis of the molybdenum-cofactor.</text>
</comment>
<protein>
    <recommendedName>
        <fullName evidence="3">Molybdopterin adenylyltransferase</fullName>
        <ecNumber evidence="2">2.7.7.75</ecNumber>
    </recommendedName>
</protein>
<sequence length="209" mass="22778">MPDRALRIGLVSVSDRASAGVYQDQGLPALQDWFAQALRSEWSMHTRLIPDERAAIAQALIELVDQDRCDLVITTGGTGPARRDVTPEATLAVATKEMPGFGEQMRQISLHFVPTAILSRQVAVIRETEDHAALILNLPGQPKSIKETLEGLKDADGKSIVHGIFAAVPYCIDLIGGPYIETNEDVCKAFRPKSAIRPSQSHNEPTNQS</sequence>
<dbReference type="SUPFAM" id="SSF53218">
    <property type="entry name" value="Molybdenum cofactor biosynthesis proteins"/>
    <property type="match status" value="1"/>
</dbReference>
<name>A0ABY9RLD0_9BURK</name>
<keyword evidence="8" id="KW-0548">Nucleotidyltransferase</keyword>
<keyword evidence="4" id="KW-0501">Molybdenum cofactor biosynthesis</keyword>
<dbReference type="PANTHER" id="PTHR43764:SF1">
    <property type="entry name" value="MOLYBDOPTERIN MOLYBDOTRANSFERASE"/>
    <property type="match status" value="1"/>
</dbReference>
<evidence type="ECO:0000256" key="4">
    <source>
        <dbReference type="ARBA" id="ARBA00023150"/>
    </source>
</evidence>
<dbReference type="InterPro" id="IPR051920">
    <property type="entry name" value="MPT_Adenylyltrnsfr/MoaC-Rel"/>
</dbReference>
<evidence type="ECO:0000256" key="1">
    <source>
        <dbReference type="ARBA" id="ARBA00005046"/>
    </source>
</evidence>
<dbReference type="InterPro" id="IPR036425">
    <property type="entry name" value="MoaB/Mog-like_dom_sf"/>
</dbReference>
<gene>
    <name evidence="8" type="primary">mog</name>
    <name evidence="8" type="ORF">RF679_06980</name>
</gene>
<dbReference type="NCBIfam" id="NF006932">
    <property type="entry name" value="PRK09417.1"/>
    <property type="match status" value="1"/>
</dbReference>
<keyword evidence="8" id="KW-0808">Transferase</keyword>
<dbReference type="InterPro" id="IPR001453">
    <property type="entry name" value="MoaB/Mog_dom"/>
</dbReference>
<dbReference type="EC" id="2.7.7.75" evidence="2"/>